<accession>A0A543E0I1</accession>
<feature type="transmembrane region" description="Helical" evidence="1">
    <location>
        <begin position="126"/>
        <end position="143"/>
    </location>
</feature>
<evidence type="ECO:0000313" key="3">
    <source>
        <dbReference type="Proteomes" id="UP000315677"/>
    </source>
</evidence>
<sequence length="232" mass="23535">MTAAADPVAAHVAELDRLLRGPGTVKRSMIAEVHGGLQDAADAYRAGGLEPLPAAAAAVQDFGPVRAVAPLMQEELTVRQGRATALLLALVFPAMVLGWDLLWSSGIGWPGPAPAVVAALARVQDVASFGIAAAALALLVATFRRSGAPRWITGLAGLTAATGALVCGGTAIVMNLAHAPQAGLMLTTRPLALVAVVVSALVLVVVVRSAVRSLRVAWASTRSDQGAHAQVG</sequence>
<keyword evidence="1" id="KW-1133">Transmembrane helix</keyword>
<dbReference type="RefSeq" id="WP_142050371.1">
    <property type="nucleotide sequence ID" value="NZ_VFPA01000001.1"/>
</dbReference>
<keyword evidence="3" id="KW-1185">Reference proteome</keyword>
<comment type="caution">
    <text evidence="2">The sequence shown here is derived from an EMBL/GenBank/DDBJ whole genome shotgun (WGS) entry which is preliminary data.</text>
</comment>
<dbReference type="Proteomes" id="UP000315677">
    <property type="component" value="Unassembled WGS sequence"/>
</dbReference>
<name>A0A543E0I1_9PSEU</name>
<proteinExistence type="predicted"/>
<dbReference type="OrthoDB" id="5187995at2"/>
<keyword evidence="1" id="KW-0472">Membrane</keyword>
<dbReference type="AlphaFoldDB" id="A0A543E0I1"/>
<feature type="transmembrane region" description="Helical" evidence="1">
    <location>
        <begin position="155"/>
        <end position="179"/>
    </location>
</feature>
<keyword evidence="1" id="KW-0812">Transmembrane</keyword>
<dbReference type="EMBL" id="VFPA01000001">
    <property type="protein sequence ID" value="TQM15097.1"/>
    <property type="molecule type" value="Genomic_DNA"/>
</dbReference>
<feature type="transmembrane region" description="Helical" evidence="1">
    <location>
        <begin position="85"/>
        <end position="106"/>
    </location>
</feature>
<evidence type="ECO:0000256" key="1">
    <source>
        <dbReference type="SAM" id="Phobius"/>
    </source>
</evidence>
<reference evidence="2 3" key="1">
    <citation type="submission" date="2019-06" db="EMBL/GenBank/DDBJ databases">
        <title>Sequencing the genomes of 1000 actinobacteria strains.</title>
        <authorList>
            <person name="Klenk H.-P."/>
        </authorList>
    </citation>
    <scope>NUCLEOTIDE SEQUENCE [LARGE SCALE GENOMIC DNA]</scope>
    <source>
        <strain evidence="2 3">DSM 45301</strain>
    </source>
</reference>
<gene>
    <name evidence="2" type="ORF">FB558_1879</name>
</gene>
<feature type="transmembrane region" description="Helical" evidence="1">
    <location>
        <begin position="191"/>
        <end position="211"/>
    </location>
</feature>
<evidence type="ECO:0000313" key="2">
    <source>
        <dbReference type="EMBL" id="TQM15097.1"/>
    </source>
</evidence>
<organism evidence="2 3">
    <name type="scientific">Pseudonocardia kunmingensis</name>
    <dbReference type="NCBI Taxonomy" id="630975"/>
    <lineage>
        <taxon>Bacteria</taxon>
        <taxon>Bacillati</taxon>
        <taxon>Actinomycetota</taxon>
        <taxon>Actinomycetes</taxon>
        <taxon>Pseudonocardiales</taxon>
        <taxon>Pseudonocardiaceae</taxon>
        <taxon>Pseudonocardia</taxon>
    </lineage>
</organism>
<protein>
    <submittedName>
        <fullName evidence="2">Uncharacterized protein</fullName>
    </submittedName>
</protein>